<dbReference type="PANTHER" id="PTHR30250:SF11">
    <property type="entry name" value="O-ANTIGEN TRANSPORTER-RELATED"/>
    <property type="match status" value="1"/>
</dbReference>
<organism evidence="7 8">
    <name type="scientific">Eiseniibacteriota bacterium</name>
    <dbReference type="NCBI Taxonomy" id="2212470"/>
    <lineage>
        <taxon>Bacteria</taxon>
        <taxon>Candidatus Eiseniibacteriota</taxon>
    </lineage>
</organism>
<feature type="transmembrane region" description="Helical" evidence="6">
    <location>
        <begin position="304"/>
        <end position="323"/>
    </location>
</feature>
<feature type="non-terminal residue" evidence="7">
    <location>
        <position position="371"/>
    </location>
</feature>
<evidence type="ECO:0000313" key="8">
    <source>
        <dbReference type="Proteomes" id="UP001594288"/>
    </source>
</evidence>
<dbReference type="PANTHER" id="PTHR30250">
    <property type="entry name" value="PST FAMILY PREDICTED COLANIC ACID TRANSPORTER"/>
    <property type="match status" value="1"/>
</dbReference>
<evidence type="ECO:0000256" key="1">
    <source>
        <dbReference type="ARBA" id="ARBA00004651"/>
    </source>
</evidence>
<reference evidence="7 8" key="1">
    <citation type="submission" date="2024-09" db="EMBL/GenBank/DDBJ databases">
        <authorList>
            <person name="D'Angelo T."/>
        </authorList>
    </citation>
    <scope>NUCLEOTIDE SEQUENCE [LARGE SCALE GENOMIC DNA]</scope>
    <source>
        <strain evidence="7">SAG AM-311-F02</strain>
    </source>
</reference>
<evidence type="ECO:0000256" key="4">
    <source>
        <dbReference type="ARBA" id="ARBA00022989"/>
    </source>
</evidence>
<comment type="subcellular location">
    <subcellularLocation>
        <location evidence="1">Cell membrane</location>
        <topology evidence="1">Multi-pass membrane protein</topology>
    </subcellularLocation>
</comment>
<dbReference type="InterPro" id="IPR002797">
    <property type="entry name" value="Polysacc_synth"/>
</dbReference>
<gene>
    <name evidence="7" type="ORF">ACFL2Z_04620</name>
</gene>
<feature type="transmembrane region" description="Helical" evidence="6">
    <location>
        <begin position="185"/>
        <end position="204"/>
    </location>
</feature>
<keyword evidence="4 6" id="KW-1133">Transmembrane helix</keyword>
<dbReference type="Proteomes" id="UP001594288">
    <property type="component" value="Unassembled WGS sequence"/>
</dbReference>
<dbReference type="EMBL" id="JBHPEI010000079">
    <property type="protein sequence ID" value="MFC1800176.1"/>
    <property type="molecule type" value="Genomic_DNA"/>
</dbReference>
<sequence length="371" mass="40944">MSRLLQRDRITTSVSLVLGLLLAQKVVAFVRGVIFARLLGTSEYGIYTLGFFLVLIMVAVTSLGIPSSFGRYGPRYQTRKGLRWFFRRAYTLNIVFSLAVGAVVFIFPAFFSNLIYGDPSHAGVMMIVAVCVPGLVVLTNLMHTFSGLKLFRASSVTQFSQVAFFAVLGTILALAYASASSALLALALSILVTLVLFLPLMARYLKREEPEYNSLDEPGFYRRLLRFTIWFTVTPILIQIFHYVDRLTLQRMLTSSDQGVYSAAVNLSATISAVGLAVNNVIFPHLSTAWEAGEKERAISSLDIAIRFTAIALTVIGLALILLGKPIILTLLGEAYAEGARVLPYLVVFYLLTISVWLFGVYASLVERTYV</sequence>
<comment type="caution">
    <text evidence="7">The sequence shown here is derived from an EMBL/GenBank/DDBJ whole genome shotgun (WGS) entry which is preliminary data.</text>
</comment>
<feature type="transmembrane region" description="Helical" evidence="6">
    <location>
        <begin position="264"/>
        <end position="283"/>
    </location>
</feature>
<keyword evidence="8" id="KW-1185">Reference proteome</keyword>
<dbReference type="InterPro" id="IPR050833">
    <property type="entry name" value="Poly_Biosynth_Transport"/>
</dbReference>
<feature type="transmembrane region" description="Helical" evidence="6">
    <location>
        <begin position="224"/>
        <end position="244"/>
    </location>
</feature>
<accession>A0ABV6YQ19</accession>
<keyword evidence="5 6" id="KW-0472">Membrane</keyword>
<evidence type="ECO:0000256" key="3">
    <source>
        <dbReference type="ARBA" id="ARBA00022692"/>
    </source>
</evidence>
<keyword evidence="3 6" id="KW-0812">Transmembrane</keyword>
<evidence type="ECO:0000256" key="6">
    <source>
        <dbReference type="SAM" id="Phobius"/>
    </source>
</evidence>
<feature type="transmembrane region" description="Helical" evidence="6">
    <location>
        <begin position="343"/>
        <end position="365"/>
    </location>
</feature>
<proteinExistence type="predicted"/>
<feature type="transmembrane region" description="Helical" evidence="6">
    <location>
        <begin position="122"/>
        <end position="141"/>
    </location>
</feature>
<keyword evidence="2" id="KW-1003">Cell membrane</keyword>
<evidence type="ECO:0000256" key="2">
    <source>
        <dbReference type="ARBA" id="ARBA00022475"/>
    </source>
</evidence>
<name>A0ABV6YQ19_UNCEI</name>
<feature type="transmembrane region" description="Helical" evidence="6">
    <location>
        <begin position="90"/>
        <end position="116"/>
    </location>
</feature>
<evidence type="ECO:0000313" key="7">
    <source>
        <dbReference type="EMBL" id="MFC1800176.1"/>
    </source>
</evidence>
<feature type="transmembrane region" description="Helical" evidence="6">
    <location>
        <begin position="44"/>
        <end position="69"/>
    </location>
</feature>
<feature type="transmembrane region" description="Helical" evidence="6">
    <location>
        <begin position="162"/>
        <end position="179"/>
    </location>
</feature>
<dbReference type="Pfam" id="PF01943">
    <property type="entry name" value="Polysacc_synt"/>
    <property type="match status" value="1"/>
</dbReference>
<evidence type="ECO:0000256" key="5">
    <source>
        <dbReference type="ARBA" id="ARBA00023136"/>
    </source>
</evidence>
<protein>
    <submittedName>
        <fullName evidence="7">Oligosaccharide flippase family protein</fullName>
    </submittedName>
</protein>